<dbReference type="Pfam" id="PF00080">
    <property type="entry name" value="Sod_Cu"/>
    <property type="match status" value="1"/>
</dbReference>
<dbReference type="STRING" id="400055.SAMN04490243_0097"/>
<evidence type="ECO:0000256" key="2">
    <source>
        <dbReference type="SAM" id="Coils"/>
    </source>
</evidence>
<evidence type="ECO:0000313" key="5">
    <source>
        <dbReference type="Proteomes" id="UP000199534"/>
    </source>
</evidence>
<dbReference type="SUPFAM" id="SSF49329">
    <property type="entry name" value="Cu,Zn superoxide dismutase-like"/>
    <property type="match status" value="1"/>
</dbReference>
<accession>A0A1I6FMV7</accession>
<dbReference type="RefSeq" id="WP_092979821.1">
    <property type="nucleotide sequence ID" value="NZ_FOYQ01000001.1"/>
</dbReference>
<sequence>MKKLPLLLLSLSLLTGVGCKEAKKEAEAAAEDMETTAEDALEEMKAEMTEEKIAFKMEPKSDSGVQGEVSFTEKDGSVMMHASFTGLSAGEHAIHIHEKADCSAADGTSTGGHWNPTSEPHGKWGDEGGYHKGDIGNFTADEAGNGMVEFETDQWCIGCDDPAKNIVGKAVIVHQGTDDFTSQPSGAAGARISCTGIIE</sequence>
<dbReference type="EMBL" id="FOYQ01000001">
    <property type="protein sequence ID" value="SFR31270.1"/>
    <property type="molecule type" value="Genomic_DNA"/>
</dbReference>
<evidence type="ECO:0000256" key="1">
    <source>
        <dbReference type="ARBA" id="ARBA00010457"/>
    </source>
</evidence>
<keyword evidence="2" id="KW-0175">Coiled coil</keyword>
<keyword evidence="5" id="KW-1185">Reference proteome</keyword>
<proteinExistence type="inferred from homology"/>
<organism evidence="4 5">
    <name type="scientific">Robiginitalea myxolifaciens</name>
    <dbReference type="NCBI Taxonomy" id="400055"/>
    <lineage>
        <taxon>Bacteria</taxon>
        <taxon>Pseudomonadati</taxon>
        <taxon>Bacteroidota</taxon>
        <taxon>Flavobacteriia</taxon>
        <taxon>Flavobacteriales</taxon>
        <taxon>Flavobacteriaceae</taxon>
        <taxon>Robiginitalea</taxon>
    </lineage>
</organism>
<feature type="domain" description="Superoxide dismutase copper/zinc binding" evidence="3">
    <location>
        <begin position="65"/>
        <end position="196"/>
    </location>
</feature>
<dbReference type="PANTHER" id="PTHR10003">
    <property type="entry name" value="SUPEROXIDE DISMUTASE CU-ZN -RELATED"/>
    <property type="match status" value="1"/>
</dbReference>
<dbReference type="GO" id="GO:0005507">
    <property type="term" value="F:copper ion binding"/>
    <property type="evidence" value="ECO:0007669"/>
    <property type="project" value="InterPro"/>
</dbReference>
<dbReference type="OrthoDB" id="9792957at2"/>
<feature type="coiled-coil region" evidence="2">
    <location>
        <begin position="19"/>
        <end position="50"/>
    </location>
</feature>
<protein>
    <submittedName>
        <fullName evidence="4">Superoxide dismutase, Cu-Zn family</fullName>
    </submittedName>
</protein>
<evidence type="ECO:0000313" key="4">
    <source>
        <dbReference type="EMBL" id="SFR31270.1"/>
    </source>
</evidence>
<dbReference type="Gene3D" id="2.60.40.200">
    <property type="entry name" value="Superoxide dismutase, copper/zinc binding domain"/>
    <property type="match status" value="1"/>
</dbReference>
<name>A0A1I6FMV7_9FLAO</name>
<reference evidence="4 5" key="1">
    <citation type="submission" date="2016-10" db="EMBL/GenBank/DDBJ databases">
        <authorList>
            <person name="de Groot N.N."/>
        </authorList>
    </citation>
    <scope>NUCLEOTIDE SEQUENCE [LARGE SCALE GENOMIC DNA]</scope>
    <source>
        <strain evidence="4 5">DSM 21019</strain>
    </source>
</reference>
<dbReference type="InterPro" id="IPR024134">
    <property type="entry name" value="SOD_Cu/Zn_/chaperone"/>
</dbReference>
<dbReference type="AlphaFoldDB" id="A0A1I6FMV7"/>
<dbReference type="Proteomes" id="UP000199534">
    <property type="component" value="Unassembled WGS sequence"/>
</dbReference>
<dbReference type="PROSITE" id="PS51257">
    <property type="entry name" value="PROKAR_LIPOPROTEIN"/>
    <property type="match status" value="1"/>
</dbReference>
<gene>
    <name evidence="4" type="ORF">SAMN04490243_0097</name>
</gene>
<comment type="similarity">
    <text evidence="1">Belongs to the Cu-Zn superoxide dismutase family.</text>
</comment>
<dbReference type="InterPro" id="IPR001424">
    <property type="entry name" value="SOD_Cu_Zn_dom"/>
</dbReference>
<dbReference type="InterPro" id="IPR036423">
    <property type="entry name" value="SOD-like_Cu/Zn_dom_sf"/>
</dbReference>
<evidence type="ECO:0000259" key="3">
    <source>
        <dbReference type="Pfam" id="PF00080"/>
    </source>
</evidence>
<dbReference type="GO" id="GO:0006801">
    <property type="term" value="P:superoxide metabolic process"/>
    <property type="evidence" value="ECO:0007669"/>
    <property type="project" value="InterPro"/>
</dbReference>